<evidence type="ECO:0000259" key="2">
    <source>
        <dbReference type="Pfam" id="PF02737"/>
    </source>
</evidence>
<dbReference type="Pfam" id="PF02737">
    <property type="entry name" value="3HCDH_N"/>
    <property type="match status" value="1"/>
</dbReference>
<dbReference type="EMBL" id="JSUQ01000015">
    <property type="protein sequence ID" value="KHQ51795.1"/>
    <property type="molecule type" value="Genomic_DNA"/>
</dbReference>
<evidence type="ECO:0000313" key="4">
    <source>
        <dbReference type="Proteomes" id="UP000030960"/>
    </source>
</evidence>
<reference evidence="3 4" key="1">
    <citation type="submission" date="2014-10" db="EMBL/GenBank/DDBJ databases">
        <title>Genome sequence of Ponticoccus sp. strain UMTAT08 isolated from clonal culture of toxic dinoflagellate Alexandrium tamiyavanichii.</title>
        <authorList>
            <person name="Gan H.Y."/>
            <person name="Muhd D.-D."/>
            <person name="Mohd Noor M.E."/>
            <person name="Yeong Y.S."/>
            <person name="Usup G."/>
        </authorList>
    </citation>
    <scope>NUCLEOTIDE SEQUENCE [LARGE SCALE GENOMIC DNA]</scope>
    <source>
        <strain evidence="3 4">UMTAT08</strain>
    </source>
</reference>
<keyword evidence="4" id="KW-1185">Reference proteome</keyword>
<dbReference type="InterPro" id="IPR006176">
    <property type="entry name" value="3-OHacyl-CoA_DH_NAD-bd"/>
</dbReference>
<dbReference type="STRING" id="561184.SAMN05216376_104128"/>
<sequence>MATPREDGKNDIVGVVGAGVMGGGIVQLFACAGYRTKLFDSREGAAAASIAKTTALLQRRLDLGKIDRAELDALTGNASVADRLDDLADATIVIEAMIEDLDNKRGIFQRLEEIVAADCIIATNTSSILVTSITAGMTAPDRALGAHFFNPVPLMRIAEVISTAS</sequence>
<evidence type="ECO:0000256" key="1">
    <source>
        <dbReference type="SAM" id="Phobius"/>
    </source>
</evidence>
<keyword evidence="1" id="KW-0812">Transmembrane</keyword>
<feature type="transmembrane region" description="Helical" evidence="1">
    <location>
        <begin position="12"/>
        <end position="34"/>
    </location>
</feature>
<evidence type="ECO:0000313" key="3">
    <source>
        <dbReference type="EMBL" id="KHQ51795.1"/>
    </source>
</evidence>
<feature type="domain" description="3-hydroxyacyl-CoA dehydrogenase NAD binding" evidence="2">
    <location>
        <begin position="13"/>
        <end position="164"/>
    </location>
</feature>
<proteinExistence type="predicted"/>
<dbReference type="AlphaFoldDB" id="A0A0B3RKM9"/>
<dbReference type="Proteomes" id="UP000030960">
    <property type="component" value="Unassembled WGS sequence"/>
</dbReference>
<dbReference type="GO" id="GO:0070403">
    <property type="term" value="F:NAD+ binding"/>
    <property type="evidence" value="ECO:0007669"/>
    <property type="project" value="InterPro"/>
</dbReference>
<comment type="caution">
    <text evidence="3">The sequence shown here is derived from an EMBL/GenBank/DDBJ whole genome shotgun (WGS) entry which is preliminary data.</text>
</comment>
<dbReference type="SUPFAM" id="SSF51735">
    <property type="entry name" value="NAD(P)-binding Rossmann-fold domains"/>
    <property type="match status" value="1"/>
</dbReference>
<keyword evidence="1" id="KW-0472">Membrane</keyword>
<dbReference type="GO" id="GO:0006635">
    <property type="term" value="P:fatty acid beta-oxidation"/>
    <property type="evidence" value="ECO:0007669"/>
    <property type="project" value="TreeGrafter"/>
</dbReference>
<organism evidence="3 4">
    <name type="scientific">Mameliella alba</name>
    <dbReference type="NCBI Taxonomy" id="561184"/>
    <lineage>
        <taxon>Bacteria</taxon>
        <taxon>Pseudomonadati</taxon>
        <taxon>Pseudomonadota</taxon>
        <taxon>Alphaproteobacteria</taxon>
        <taxon>Rhodobacterales</taxon>
        <taxon>Roseobacteraceae</taxon>
        <taxon>Mameliella</taxon>
    </lineage>
</organism>
<dbReference type="InterPro" id="IPR036291">
    <property type="entry name" value="NAD(P)-bd_dom_sf"/>
</dbReference>
<accession>A0A0B3RKM9</accession>
<protein>
    <submittedName>
        <fullName evidence="3">3-hydroxybutyryl-CoA dehydrogenase</fullName>
    </submittedName>
</protein>
<gene>
    <name evidence="3" type="ORF">OA50_03697</name>
</gene>
<name>A0A0B3RKM9_9RHOB</name>
<dbReference type="GO" id="GO:0008691">
    <property type="term" value="F:3-hydroxybutyryl-CoA dehydrogenase activity"/>
    <property type="evidence" value="ECO:0007669"/>
    <property type="project" value="TreeGrafter"/>
</dbReference>
<dbReference type="Gene3D" id="3.40.50.720">
    <property type="entry name" value="NAD(P)-binding Rossmann-like Domain"/>
    <property type="match status" value="1"/>
</dbReference>
<keyword evidence="1" id="KW-1133">Transmembrane helix</keyword>
<dbReference type="PANTHER" id="PTHR48075">
    <property type="entry name" value="3-HYDROXYACYL-COA DEHYDROGENASE FAMILY PROTEIN"/>
    <property type="match status" value="1"/>
</dbReference>
<dbReference type="PANTHER" id="PTHR48075:SF5">
    <property type="entry name" value="3-HYDROXYBUTYRYL-COA DEHYDROGENASE"/>
    <property type="match status" value="1"/>
</dbReference>
<dbReference type="RefSeq" id="WP_052244641.1">
    <property type="nucleotide sequence ID" value="NZ_JSUQ01000015.1"/>
</dbReference>